<dbReference type="Proteomes" id="UP001597237">
    <property type="component" value="Unassembled WGS sequence"/>
</dbReference>
<dbReference type="Pfam" id="PF00106">
    <property type="entry name" value="adh_short"/>
    <property type="match status" value="1"/>
</dbReference>
<dbReference type="RefSeq" id="WP_377283505.1">
    <property type="nucleotide sequence ID" value="NZ_JBHRSI010000009.1"/>
</dbReference>
<comment type="caution">
    <text evidence="4">The sequence shown here is derived from an EMBL/GenBank/DDBJ whole genome shotgun (WGS) entry which is preliminary data.</text>
</comment>
<dbReference type="CDD" id="cd05233">
    <property type="entry name" value="SDR_c"/>
    <property type="match status" value="1"/>
</dbReference>
<dbReference type="EMBL" id="JBHUEY010000012">
    <property type="protein sequence ID" value="MFD1785929.1"/>
    <property type="molecule type" value="Genomic_DNA"/>
</dbReference>
<reference evidence="5" key="1">
    <citation type="journal article" date="2019" name="Int. J. Syst. Evol. Microbiol.">
        <title>The Global Catalogue of Microorganisms (GCM) 10K type strain sequencing project: providing services to taxonomists for standard genome sequencing and annotation.</title>
        <authorList>
            <consortium name="The Broad Institute Genomics Platform"/>
            <consortium name="The Broad Institute Genome Sequencing Center for Infectious Disease"/>
            <person name="Wu L."/>
            <person name="Ma J."/>
        </authorList>
    </citation>
    <scope>NUCLEOTIDE SEQUENCE [LARGE SCALE GENOMIC DNA]</scope>
    <source>
        <strain evidence="5">DFY28</strain>
    </source>
</reference>
<dbReference type="PRINTS" id="PR00081">
    <property type="entry name" value="GDHRDH"/>
</dbReference>
<dbReference type="PANTHER" id="PTHR43391:SF26">
    <property type="entry name" value="BLL7251 PROTEIN"/>
    <property type="match status" value="1"/>
</dbReference>
<dbReference type="InterPro" id="IPR002347">
    <property type="entry name" value="SDR_fam"/>
</dbReference>
<dbReference type="PANTHER" id="PTHR43391">
    <property type="entry name" value="RETINOL DEHYDROGENASE-RELATED"/>
    <property type="match status" value="1"/>
</dbReference>
<dbReference type="Gene3D" id="3.40.50.720">
    <property type="entry name" value="NAD(P)-binding Rossmann-like Domain"/>
    <property type="match status" value="1"/>
</dbReference>
<comment type="similarity">
    <text evidence="1 3">Belongs to the short-chain dehydrogenases/reductases (SDR) family.</text>
</comment>
<keyword evidence="5" id="KW-1185">Reference proteome</keyword>
<name>A0ABW4N7D2_9CAUL</name>
<dbReference type="EC" id="1.-.-.-" evidence="4"/>
<dbReference type="PRINTS" id="PR00080">
    <property type="entry name" value="SDRFAMILY"/>
</dbReference>
<evidence type="ECO:0000256" key="1">
    <source>
        <dbReference type="ARBA" id="ARBA00006484"/>
    </source>
</evidence>
<evidence type="ECO:0000256" key="3">
    <source>
        <dbReference type="RuleBase" id="RU000363"/>
    </source>
</evidence>
<dbReference type="InterPro" id="IPR036291">
    <property type="entry name" value="NAD(P)-bd_dom_sf"/>
</dbReference>
<evidence type="ECO:0000313" key="4">
    <source>
        <dbReference type="EMBL" id="MFD1785929.1"/>
    </source>
</evidence>
<accession>A0ABW4N7D2</accession>
<protein>
    <submittedName>
        <fullName evidence="4">SDR family oxidoreductase</fullName>
        <ecNumber evidence="4">1.-.-.-</ecNumber>
    </submittedName>
</protein>
<organism evidence="4 5">
    <name type="scientific">Phenylobacterium terrae</name>
    <dbReference type="NCBI Taxonomy" id="2665495"/>
    <lineage>
        <taxon>Bacteria</taxon>
        <taxon>Pseudomonadati</taxon>
        <taxon>Pseudomonadota</taxon>
        <taxon>Alphaproteobacteria</taxon>
        <taxon>Caulobacterales</taxon>
        <taxon>Caulobacteraceae</taxon>
        <taxon>Phenylobacterium</taxon>
    </lineage>
</organism>
<dbReference type="PROSITE" id="PS00061">
    <property type="entry name" value="ADH_SHORT"/>
    <property type="match status" value="1"/>
</dbReference>
<proteinExistence type="inferred from homology"/>
<dbReference type="InterPro" id="IPR020904">
    <property type="entry name" value="Sc_DH/Rdtase_CS"/>
</dbReference>
<evidence type="ECO:0000256" key="2">
    <source>
        <dbReference type="ARBA" id="ARBA00023002"/>
    </source>
</evidence>
<dbReference type="SUPFAM" id="SSF51735">
    <property type="entry name" value="NAD(P)-binding Rossmann-fold domains"/>
    <property type="match status" value="1"/>
</dbReference>
<sequence length="264" mass="27432">MKLQGKVVVVTGAASGIGKALAERFAREGAAGIVVGDLNGEGAEAVAAAIGGIGLKADVTREADVQRLARTAEEKFGRIDLFCSNAGVAGRDPDVDNAASAADETWELGWRVNVMAHVYAARAALPGMIARGEGYFLNTVSAAGLLSQIGSAVYSTTKHAAIGFGESLAITHKNHGIRVSLLCPQAVDTPMLGGAKGSQSVDGVLSPEAVAESVVEGLDRESFLILPHEQVVTYMQRKTGDYDRWIKGMAKLRDTVMGRAPAGA</sequence>
<evidence type="ECO:0000313" key="5">
    <source>
        <dbReference type="Proteomes" id="UP001597237"/>
    </source>
</evidence>
<keyword evidence="2 4" id="KW-0560">Oxidoreductase</keyword>
<gene>
    <name evidence="4" type="ORF">ACFSC0_21225</name>
</gene>
<dbReference type="GO" id="GO:0016491">
    <property type="term" value="F:oxidoreductase activity"/>
    <property type="evidence" value="ECO:0007669"/>
    <property type="project" value="UniProtKB-KW"/>
</dbReference>